<keyword evidence="4" id="KW-0732">Signal</keyword>
<feature type="domain" description="Carboxylesterase type B" evidence="5">
    <location>
        <begin position="28"/>
        <end position="539"/>
    </location>
</feature>
<evidence type="ECO:0000256" key="2">
    <source>
        <dbReference type="ARBA" id="ARBA00022801"/>
    </source>
</evidence>
<dbReference type="GO" id="GO:0016787">
    <property type="term" value="F:hydrolase activity"/>
    <property type="evidence" value="ECO:0007669"/>
    <property type="project" value="UniProtKB-KW"/>
</dbReference>
<dbReference type="FunFam" id="3.40.50.1820:FF:000011">
    <property type="entry name" value="Carboxylic ester hydrolase"/>
    <property type="match status" value="3"/>
</dbReference>
<evidence type="ECO:0000256" key="1">
    <source>
        <dbReference type="ARBA" id="ARBA00005964"/>
    </source>
</evidence>
<dbReference type="InterPro" id="IPR050309">
    <property type="entry name" value="Type-B_Carboxylest/Lipase"/>
</dbReference>
<dbReference type="SUPFAM" id="SSF53474">
    <property type="entry name" value="alpha/beta-Hydrolases"/>
    <property type="match status" value="3"/>
</dbReference>
<reference evidence="6" key="2">
    <citation type="submission" date="2025-08" db="UniProtKB">
        <authorList>
            <consortium name="Ensembl"/>
        </authorList>
    </citation>
    <scope>IDENTIFICATION</scope>
</reference>
<evidence type="ECO:0000259" key="5">
    <source>
        <dbReference type="Pfam" id="PF00135"/>
    </source>
</evidence>
<dbReference type="InterPro" id="IPR019826">
    <property type="entry name" value="Carboxylesterase_B_AS"/>
</dbReference>
<protein>
    <submittedName>
        <fullName evidence="6">Uncharacterized LOC115361059</fullName>
    </submittedName>
</protein>
<dbReference type="OrthoDB" id="3200163at2759"/>
<dbReference type="Pfam" id="PF00135">
    <property type="entry name" value="COesterase"/>
    <property type="match status" value="3"/>
</dbReference>
<organism evidence="6 7">
    <name type="scientific">Myripristis murdjan</name>
    <name type="common">pinecone soldierfish</name>
    <dbReference type="NCBI Taxonomy" id="586833"/>
    <lineage>
        <taxon>Eukaryota</taxon>
        <taxon>Metazoa</taxon>
        <taxon>Chordata</taxon>
        <taxon>Craniata</taxon>
        <taxon>Vertebrata</taxon>
        <taxon>Euteleostomi</taxon>
        <taxon>Actinopterygii</taxon>
        <taxon>Neopterygii</taxon>
        <taxon>Teleostei</taxon>
        <taxon>Neoteleostei</taxon>
        <taxon>Acanthomorphata</taxon>
        <taxon>Holocentriformes</taxon>
        <taxon>Holocentridae</taxon>
        <taxon>Myripristis</taxon>
    </lineage>
</organism>
<dbReference type="CDD" id="cd00312">
    <property type="entry name" value="Esterase_lipase"/>
    <property type="match status" value="3"/>
</dbReference>
<feature type="domain" description="Carboxylesterase type B" evidence="5">
    <location>
        <begin position="560"/>
        <end position="1067"/>
    </location>
</feature>
<evidence type="ECO:0000256" key="3">
    <source>
        <dbReference type="ARBA" id="ARBA00023157"/>
    </source>
</evidence>
<dbReference type="InterPro" id="IPR029058">
    <property type="entry name" value="AB_hydrolase_fold"/>
</dbReference>
<dbReference type="InParanoid" id="A0A668AGW1"/>
<name>A0A668AGW1_9TELE</name>
<accession>A0A668AGW1</accession>
<reference evidence="6" key="3">
    <citation type="submission" date="2025-09" db="UniProtKB">
        <authorList>
            <consortium name="Ensembl"/>
        </authorList>
    </citation>
    <scope>IDENTIFICATION</scope>
</reference>
<evidence type="ECO:0000313" key="7">
    <source>
        <dbReference type="Proteomes" id="UP000472263"/>
    </source>
</evidence>
<sequence>MKFSACKADLFLATIFLLLLCTTADKGPLVHTKLGPLRGKYVSVKGKETGVHAYLGVPFAKPPVGPLRLSPPQPAEGWEGERDATQQPPMCAQDRKINVEFIKKISMHIELPDISEDCLYLNIYTPVKPSEKHKLPVMVWIHGGGLTIGSASSYDGSALAAYEDVVVVLIQYRLGILGFMSTEDEHMPGNFGLLDQVEALRWVQQHIHHFGGDPGSVTIFGESAGGVSVSLLLLSPLSAGLFHGAIAESGTAAMDTMFEFNHLKSARIIANLLGCNSSTTEKIADCMKKVPVDDIVKIHKEDGRMLLGPAVDGTFLLKLAAESLKNHEMHRLPVMIGCNTDEAGWLFLHEIAPPGWEDGMDREESITMLTMFLYRDAKDRWKTDLLAEEYMGTSSDRQKIREGFSEVIGDVLFTIPALKTANSHRDVGVPVYLYLFQESPSMLKKKRPSFVGSDHTDELFFVFGSCFTEDQVTPDESCTEEDIQLCKTVMRYWGNFARTRSPNGDGLVQWPQYGAEGDYLAIGMEQVRGQHLKKDRFTFFTQTLPEKIKQHQEKMELLKTKTVHTKLGAVKGEFVSVKGREGVHAFLGVPFAKPPIGPLRLAAPQPTEGWEGVREATKQPPICPQNRDQLAEFIKMISSINVDIPEVSEDCLYLNIYTPANMAQDAKLPVMVWIHGGGFMSGSVSIYDGSALAAYQDMVVVLIQYRLGLLGFLSTGDEHIPGNFGLLDQVEALRWVQQHIHNFGGDPGSVTIFGESAGGVSVSLLLLSPLSDGLFHRAIAESGTAAMDALLTNDPLSFAQLAANASGCDLTSTEKISVCLKHMDHDALMTLVHNQMLRFPVPVDGQFITKPVDEMFRNAELLKIPFITGVNNDEGGWLLPTFLGPPNWTEGMDREEVLNTLAMFCPFELMKELAADEYLGSSEDRVKNRDGFTELLGDLLFTIPAIKTANAHRDAGAPVYLYEYQHAPNVRQERRPSFVKSDHGDEIFSVLGFCFTTTHVNLGGLCTKEDRQLSNIMMSYWGNFARTGSPNGDGLVQWPQYGAEGDYLVIGTEQVPGQHLKKDRFTFFTQTLPEKIKQHQEKMELLKTKTVDTKLGAVKGEFVSVKGREGVHAFLGLPFAKPPIGPLRLAAPQPTEGWEGVRDATKQPPICPQNRDQLAELMNKLGGINVDIPEVSEDCLYLNIYTPANMAQDAKLPVMVWIHGGGLMSGSASIYDGSALAAYQDMVVVLIQYRLGLLGFLSTGDEHIPGNFGLLDQVEALRWVQQHIHNFGGDPGSVTIFGESAGGVSVSLLLLSPLSDGLFHRAIAESGTAAMDALLTNDPLSFAQLAANASGCDLTSTEKISVCLKHMDHDALMTLVHNQMLHFPVAVDGQFITKPVDELFRNAELLKIPFITGVNNDEGGWLLPSFLAPPNWTEGMDREEVLNTLAVFCPFELMKELAADEYLGTSEDRVKNRDGFTELLGDLVFTIPAIKTANAHRDAGAPVYLYEYQHAPKAMQERRPSFVRSDHGDEIFSVLGFCFTTTHVNLGGLCTKEDKQLSNIMMSYWGNFARTGSPNGDGLVQWPQYGAEGDYLVIGTEQVPGQHLKKDRFTFFTQTLPEKIKQHQGKIDHSEL</sequence>
<dbReference type="Proteomes" id="UP000472263">
    <property type="component" value="Chromosome 6"/>
</dbReference>
<dbReference type="GeneTree" id="ENSGT00940000155200"/>
<comment type="similarity">
    <text evidence="1">Belongs to the type-B carboxylesterase/lipase family.</text>
</comment>
<gene>
    <name evidence="6" type="primary">ces2b</name>
</gene>
<reference evidence="6" key="1">
    <citation type="submission" date="2019-06" db="EMBL/GenBank/DDBJ databases">
        <authorList>
            <consortium name="Wellcome Sanger Institute Data Sharing"/>
        </authorList>
    </citation>
    <scope>NUCLEOTIDE SEQUENCE [LARGE SCALE GENOMIC DNA]</scope>
</reference>
<dbReference type="InterPro" id="IPR019819">
    <property type="entry name" value="Carboxylesterase_B_CS"/>
</dbReference>
<dbReference type="InterPro" id="IPR002018">
    <property type="entry name" value="CarbesteraseB"/>
</dbReference>
<dbReference type="Ensembl" id="ENSMMDT00005053592.1">
    <property type="protein sequence ID" value="ENSMMDP00005052567.1"/>
    <property type="gene ID" value="ENSMMDG00005023693.1"/>
</dbReference>
<dbReference type="PANTHER" id="PTHR11559">
    <property type="entry name" value="CARBOXYLESTERASE"/>
    <property type="match status" value="1"/>
</dbReference>
<evidence type="ECO:0000256" key="4">
    <source>
        <dbReference type="SAM" id="SignalP"/>
    </source>
</evidence>
<keyword evidence="3" id="KW-1015">Disulfide bond</keyword>
<feature type="signal peptide" evidence="4">
    <location>
        <begin position="1"/>
        <end position="24"/>
    </location>
</feature>
<keyword evidence="2" id="KW-0378">Hydrolase</keyword>
<keyword evidence="7" id="KW-1185">Reference proteome</keyword>
<dbReference type="PROSITE" id="PS00941">
    <property type="entry name" value="CARBOXYLESTERASE_B_2"/>
    <property type="match status" value="3"/>
</dbReference>
<dbReference type="PROSITE" id="PS00122">
    <property type="entry name" value="CARBOXYLESTERASE_B_1"/>
    <property type="match status" value="3"/>
</dbReference>
<dbReference type="Gene3D" id="3.40.50.1820">
    <property type="entry name" value="alpha/beta hydrolase"/>
    <property type="match status" value="3"/>
</dbReference>
<feature type="domain" description="Carboxylesterase type B" evidence="5">
    <location>
        <begin position="1088"/>
        <end position="1595"/>
    </location>
</feature>
<evidence type="ECO:0000313" key="6">
    <source>
        <dbReference type="Ensembl" id="ENSMMDP00005052567.1"/>
    </source>
</evidence>
<feature type="chain" id="PRO_5025455330" evidence="4">
    <location>
        <begin position="25"/>
        <end position="1616"/>
    </location>
</feature>
<proteinExistence type="inferred from homology"/>